<dbReference type="STRING" id="1507870.A0A1V8TNV8"/>
<name>A0A1V8TNV8_9PEZI</name>
<organism evidence="2 3">
    <name type="scientific">Cryoendolithus antarcticus</name>
    <dbReference type="NCBI Taxonomy" id="1507870"/>
    <lineage>
        <taxon>Eukaryota</taxon>
        <taxon>Fungi</taxon>
        <taxon>Dikarya</taxon>
        <taxon>Ascomycota</taxon>
        <taxon>Pezizomycotina</taxon>
        <taxon>Dothideomycetes</taxon>
        <taxon>Dothideomycetidae</taxon>
        <taxon>Cladosporiales</taxon>
        <taxon>Cladosporiaceae</taxon>
        <taxon>Cryoendolithus</taxon>
    </lineage>
</organism>
<sequence>MARYTRNSRSDRQPSRLSRAGAQWHLNILNHTEATLPDGDLISGVNDANPATIATHGERTGSPPSADLRLRSTNSAQDDNGLQMPETCTLMPSNPSLVRARVASATVGSPESLMISGLSIDSPQKPQVVQLEQCIPQPPWSAAEIHPLFLEDRFCQEMPYGAIFPALKLATRLISTPQATYYLHAIFFGVNRAVPDLIAEELHPTRAMSELTTRDQKLVWNELAAMASDTRIVVRKELRQKCLSGQTRYKPSLLTGDRRRTPSLISINPELIDPLRQDEKFMSDFRARNVLNLAITLVHEVAHAAQAWAVGGYRAEDYFQDSPCAEAGWEIERQIFGGVVSIPDWGESRHIAFIRRWPTRSDGPRERSTRNAERLAEDQKWPIEVTFLRALQSETWWLETSKHPRNLIPRSVQTWIESCRQTNTSSGVPATLEGLCNSSPINTGITRRAQMSKGELKPRTRAVAHPPRFYLACCVRSLQQFKWWAAGNRPATTCDDIVRWRKCLWWLRPAKDQSAPGVWDKALGLMLGGIVPVWTWTDFSQADLQHLSAWPMDHTPRTFFPAMRKKGVPLKVP</sequence>
<keyword evidence="3" id="KW-1185">Reference proteome</keyword>
<reference evidence="3" key="1">
    <citation type="submission" date="2017-03" db="EMBL/GenBank/DDBJ databases">
        <title>Genomes of endolithic fungi from Antarctica.</title>
        <authorList>
            <person name="Coleine C."/>
            <person name="Masonjones S."/>
            <person name="Stajich J.E."/>
        </authorList>
    </citation>
    <scope>NUCLEOTIDE SEQUENCE [LARGE SCALE GENOMIC DNA]</scope>
    <source>
        <strain evidence="3">CCFEE 5527</strain>
    </source>
</reference>
<feature type="compositionally biased region" description="Polar residues" evidence="1">
    <location>
        <begin position="71"/>
        <end position="80"/>
    </location>
</feature>
<proteinExistence type="predicted"/>
<evidence type="ECO:0000313" key="2">
    <source>
        <dbReference type="EMBL" id="OQO12892.1"/>
    </source>
</evidence>
<dbReference type="AlphaFoldDB" id="A0A1V8TNV8"/>
<evidence type="ECO:0000313" key="3">
    <source>
        <dbReference type="Proteomes" id="UP000192596"/>
    </source>
</evidence>
<dbReference type="OrthoDB" id="3624966at2759"/>
<comment type="caution">
    <text evidence="2">The sequence shown here is derived from an EMBL/GenBank/DDBJ whole genome shotgun (WGS) entry which is preliminary data.</text>
</comment>
<accession>A0A1V8TNV8</accession>
<gene>
    <name evidence="2" type="ORF">B0A48_02356</name>
</gene>
<feature type="region of interest" description="Disordered" evidence="1">
    <location>
        <begin position="49"/>
        <end position="82"/>
    </location>
</feature>
<protein>
    <submittedName>
        <fullName evidence="2">Uncharacterized protein</fullName>
    </submittedName>
</protein>
<dbReference type="InParanoid" id="A0A1V8TNV8"/>
<dbReference type="Proteomes" id="UP000192596">
    <property type="component" value="Unassembled WGS sequence"/>
</dbReference>
<dbReference type="EMBL" id="NAJO01000004">
    <property type="protein sequence ID" value="OQO12892.1"/>
    <property type="molecule type" value="Genomic_DNA"/>
</dbReference>
<evidence type="ECO:0000256" key="1">
    <source>
        <dbReference type="SAM" id="MobiDB-lite"/>
    </source>
</evidence>